<sequence length="392" mass="42823">MQCDYFDRGVCRSCTLMGQPYADQVLDKEIRTRELLRDAVDAAGSPGSPGDPGGPGDVEWLPPITSPESGYRNKAKMVVGGTVQRPTVGILDHRQRGVDLRHCGICTPGIRHALPILADFIAGTGLIPYDVAARRGELKYVLVTESPDGELMVRFVLRSEGQLPTLRQHLDALRAVLPNAVVVTANLLPEHKAVTEGEREIVLTEQETLPMRLGPVTMHLRPQSFFQTNTHVATELYAQASAWIDEVAPASMWDLYCGVGGFALHAARPGRAVTGIETSREAIRSAKQSAREAGLTDVRFAADDATEHALRSRPGATPELVLVNPPRRGIGEALSTWLEASDVQHVVYSSCNPVTLAKDLARMPSLRLRRVRVLDMFPQTGHLEAVTLLSRR</sequence>
<dbReference type="InterPro" id="IPR010280">
    <property type="entry name" value="U5_MeTrfase_fam"/>
</dbReference>
<keyword evidence="3 4" id="KW-0949">S-adenosyl-L-methionine</keyword>
<comment type="similarity">
    <text evidence="4">Belongs to the class I-like SAM-binding methyltransferase superfamily. RNA M5U methyltransferase family.</text>
</comment>
<comment type="caution">
    <text evidence="7">The sequence shown here is derived from an EMBL/GenBank/DDBJ whole genome shotgun (WGS) entry which is preliminary data.</text>
</comment>
<dbReference type="InterPro" id="IPR030390">
    <property type="entry name" value="MeTrfase_TrmA_AS"/>
</dbReference>
<dbReference type="Proteomes" id="UP000295764">
    <property type="component" value="Unassembled WGS sequence"/>
</dbReference>
<feature type="active site" description="Nucleophile" evidence="4">
    <location>
        <position position="351"/>
    </location>
</feature>
<dbReference type="CDD" id="cd02440">
    <property type="entry name" value="AdoMet_MTases"/>
    <property type="match status" value="1"/>
</dbReference>
<feature type="active site" evidence="5">
    <location>
        <position position="351"/>
    </location>
</feature>
<feature type="region of interest" description="Disordered" evidence="6">
    <location>
        <begin position="41"/>
        <end position="72"/>
    </location>
</feature>
<feature type="binding site" evidence="4">
    <location>
        <position position="277"/>
    </location>
    <ligand>
        <name>S-adenosyl-L-methionine</name>
        <dbReference type="ChEBI" id="CHEBI:59789"/>
    </ligand>
</feature>
<proteinExistence type="inferred from homology"/>
<dbReference type="InterPro" id="IPR030391">
    <property type="entry name" value="MeTrfase_TrmA_CS"/>
</dbReference>
<dbReference type="PROSITE" id="PS51687">
    <property type="entry name" value="SAM_MT_RNA_M5U"/>
    <property type="match status" value="1"/>
</dbReference>
<evidence type="ECO:0000256" key="3">
    <source>
        <dbReference type="ARBA" id="ARBA00022691"/>
    </source>
</evidence>
<dbReference type="GO" id="GO:0070041">
    <property type="term" value="F:rRNA (uridine-C5-)-methyltransferase activity"/>
    <property type="evidence" value="ECO:0007669"/>
    <property type="project" value="TreeGrafter"/>
</dbReference>
<dbReference type="PROSITE" id="PS01231">
    <property type="entry name" value="TRMA_2"/>
    <property type="match status" value="1"/>
</dbReference>
<gene>
    <name evidence="7" type="ORF">EDF64_112121</name>
</gene>
<dbReference type="NCBIfam" id="NF002909">
    <property type="entry name" value="PRK03522.2-1"/>
    <property type="match status" value="1"/>
</dbReference>
<dbReference type="Gene3D" id="2.40.50.1070">
    <property type="match status" value="1"/>
</dbReference>
<evidence type="ECO:0000313" key="7">
    <source>
        <dbReference type="EMBL" id="TDN42478.1"/>
    </source>
</evidence>
<organism evidence="7 8">
    <name type="scientific">Curtobacterium flaccumfaciens</name>
    <dbReference type="NCBI Taxonomy" id="2035"/>
    <lineage>
        <taxon>Bacteria</taxon>
        <taxon>Bacillati</taxon>
        <taxon>Actinomycetota</taxon>
        <taxon>Actinomycetes</taxon>
        <taxon>Micrococcales</taxon>
        <taxon>Microbacteriaceae</taxon>
        <taxon>Curtobacterium</taxon>
    </lineage>
</organism>
<dbReference type="PROSITE" id="PS01230">
    <property type="entry name" value="TRMA_1"/>
    <property type="match status" value="1"/>
</dbReference>
<dbReference type="STRING" id="2035.RU06_14750"/>
<accession>A0A4R6DES3</accession>
<evidence type="ECO:0000256" key="4">
    <source>
        <dbReference type="PROSITE-ProRule" id="PRU01024"/>
    </source>
</evidence>
<dbReference type="Pfam" id="PF05958">
    <property type="entry name" value="tRNA_U5-meth_tr"/>
    <property type="match status" value="1"/>
</dbReference>
<feature type="binding site" evidence="4">
    <location>
        <position position="256"/>
    </location>
    <ligand>
        <name>S-adenosyl-L-methionine</name>
        <dbReference type="ChEBI" id="CHEBI:59789"/>
    </ligand>
</feature>
<dbReference type="GO" id="GO:0070475">
    <property type="term" value="P:rRNA base methylation"/>
    <property type="evidence" value="ECO:0007669"/>
    <property type="project" value="TreeGrafter"/>
</dbReference>
<dbReference type="RefSeq" id="WP_133520852.1">
    <property type="nucleotide sequence ID" value="NZ_SNVW01000012.1"/>
</dbReference>
<keyword evidence="1 4" id="KW-0489">Methyltransferase</keyword>
<dbReference type="EMBL" id="SNVW01000012">
    <property type="protein sequence ID" value="TDN42478.1"/>
    <property type="molecule type" value="Genomic_DNA"/>
</dbReference>
<evidence type="ECO:0000256" key="5">
    <source>
        <dbReference type="PROSITE-ProRule" id="PRU10015"/>
    </source>
</evidence>
<dbReference type="InterPro" id="IPR029063">
    <property type="entry name" value="SAM-dependent_MTases_sf"/>
</dbReference>
<evidence type="ECO:0000256" key="6">
    <source>
        <dbReference type="SAM" id="MobiDB-lite"/>
    </source>
</evidence>
<dbReference type="Gene3D" id="3.40.50.150">
    <property type="entry name" value="Vaccinia Virus protein VP39"/>
    <property type="match status" value="1"/>
</dbReference>
<dbReference type="SUPFAM" id="SSF53335">
    <property type="entry name" value="S-adenosyl-L-methionine-dependent methyltransferases"/>
    <property type="match status" value="1"/>
</dbReference>
<feature type="binding site" evidence="4">
    <location>
        <position position="227"/>
    </location>
    <ligand>
        <name>S-adenosyl-L-methionine</name>
        <dbReference type="ChEBI" id="CHEBI:59789"/>
    </ligand>
</feature>
<feature type="binding site" evidence="4">
    <location>
        <position position="324"/>
    </location>
    <ligand>
        <name>S-adenosyl-L-methionine</name>
        <dbReference type="ChEBI" id="CHEBI:59789"/>
    </ligand>
</feature>
<dbReference type="PANTHER" id="PTHR11061">
    <property type="entry name" value="RNA M5U METHYLTRANSFERASE"/>
    <property type="match status" value="1"/>
</dbReference>
<dbReference type="OrthoDB" id="9804590at2"/>
<evidence type="ECO:0000256" key="1">
    <source>
        <dbReference type="ARBA" id="ARBA00022603"/>
    </source>
</evidence>
<dbReference type="AlphaFoldDB" id="A0A4R6DES3"/>
<name>A0A4R6DES3_9MICO</name>
<evidence type="ECO:0000313" key="8">
    <source>
        <dbReference type="Proteomes" id="UP000295764"/>
    </source>
</evidence>
<evidence type="ECO:0000256" key="2">
    <source>
        <dbReference type="ARBA" id="ARBA00022679"/>
    </source>
</evidence>
<keyword evidence="2 4" id="KW-0808">Transferase</keyword>
<reference evidence="7 8" key="1">
    <citation type="submission" date="2019-03" db="EMBL/GenBank/DDBJ databases">
        <title>Genomic analyses of the natural microbiome of Caenorhabditis elegans.</title>
        <authorList>
            <person name="Samuel B."/>
        </authorList>
    </citation>
    <scope>NUCLEOTIDE SEQUENCE [LARGE SCALE GENOMIC DNA]</scope>
    <source>
        <strain evidence="7 8">JUb65</strain>
    </source>
</reference>
<dbReference type="PANTHER" id="PTHR11061:SF30">
    <property type="entry name" value="TRNA (URACIL(54)-C(5))-METHYLTRANSFERASE"/>
    <property type="match status" value="1"/>
</dbReference>
<protein>
    <submittedName>
        <fullName evidence="7">23S rRNA m(5)U-747 methyltransferase</fullName>
    </submittedName>
</protein>